<proteinExistence type="predicted"/>
<dbReference type="RefSeq" id="WP_106297203.1">
    <property type="nucleotide sequence ID" value="NZ_PVTI01000008.1"/>
</dbReference>
<reference evidence="1 2" key="1">
    <citation type="submission" date="2018-03" db="EMBL/GenBank/DDBJ databases">
        <title>Genomic Encyclopedia of Archaeal and Bacterial Type Strains, Phase II (KMG-II): from individual species to whole genera.</title>
        <authorList>
            <person name="Goeker M."/>
        </authorList>
    </citation>
    <scope>NUCLEOTIDE SEQUENCE [LARGE SCALE GENOMIC DNA]</scope>
    <source>
        <strain evidence="1 2">ATCC BAA-1496</strain>
    </source>
</reference>
<protein>
    <submittedName>
        <fullName evidence="1">Uncharacterized protein</fullName>
    </submittedName>
</protein>
<dbReference type="AlphaFoldDB" id="A0A2T0UQG9"/>
<dbReference type="Proteomes" id="UP000237822">
    <property type="component" value="Unassembled WGS sequence"/>
</dbReference>
<sequence>MSTTNAFYRRTFLNRPRHHLGAHVIADVTLERPTDGRPWVRADVHLADCSKHVTLDFDAETRREAANALRKVRILRSVLHDFEVALERSLDELDLR</sequence>
<keyword evidence="2" id="KW-1185">Reference proteome</keyword>
<organism evidence="1 2">
    <name type="scientific">Knoellia remsis</name>
    <dbReference type="NCBI Taxonomy" id="407159"/>
    <lineage>
        <taxon>Bacteria</taxon>
        <taxon>Bacillati</taxon>
        <taxon>Actinomycetota</taxon>
        <taxon>Actinomycetes</taxon>
        <taxon>Micrococcales</taxon>
        <taxon>Intrasporangiaceae</taxon>
        <taxon>Knoellia</taxon>
    </lineage>
</organism>
<dbReference type="OrthoDB" id="5149156at2"/>
<dbReference type="EMBL" id="PVTI01000008">
    <property type="protein sequence ID" value="PRY60170.1"/>
    <property type="molecule type" value="Genomic_DNA"/>
</dbReference>
<evidence type="ECO:0000313" key="1">
    <source>
        <dbReference type="EMBL" id="PRY60170.1"/>
    </source>
</evidence>
<accession>A0A2T0UQG9</accession>
<evidence type="ECO:0000313" key="2">
    <source>
        <dbReference type="Proteomes" id="UP000237822"/>
    </source>
</evidence>
<comment type="caution">
    <text evidence="1">The sequence shown here is derived from an EMBL/GenBank/DDBJ whole genome shotgun (WGS) entry which is preliminary data.</text>
</comment>
<name>A0A2T0UQG9_9MICO</name>
<gene>
    <name evidence="1" type="ORF">BCF74_108116</name>
</gene>